<dbReference type="EMBL" id="CP002408">
    <property type="protein sequence ID" value="AFU57931.1"/>
    <property type="molecule type" value="Genomic_DNA"/>
</dbReference>
<reference evidence="1 2" key="1">
    <citation type="journal article" date="2012" name="Environ. Microbiol.">
        <title>The genome of the ammonia-oxidizing Candidatus Nitrososphaera gargensis: insights into metabolic versatility and environmental adaptations.</title>
        <authorList>
            <person name="Spang A."/>
            <person name="Poehlein A."/>
            <person name="Offre P."/>
            <person name="Zumbragel S."/>
            <person name="Haider S."/>
            <person name="Rychlik N."/>
            <person name="Nowka B."/>
            <person name="Schmeisser C."/>
            <person name="Lebedeva E.V."/>
            <person name="Rattei T."/>
            <person name="Bohm C."/>
            <person name="Schmid M."/>
            <person name="Galushko A."/>
            <person name="Hatzenpichler R."/>
            <person name="Weinmaier T."/>
            <person name="Daniel R."/>
            <person name="Schleper C."/>
            <person name="Spieck E."/>
            <person name="Streit W."/>
            <person name="Wagner M."/>
        </authorList>
    </citation>
    <scope>NUCLEOTIDE SEQUENCE [LARGE SCALE GENOMIC DNA]</scope>
    <source>
        <strain evidence="2">Ga9.2</strain>
    </source>
</reference>
<name>K0I9B8_NITGG</name>
<dbReference type="InParanoid" id="K0I9B8"/>
<sequence length="42" mass="4592">MRILELDESIIFAGILVTADGSLLAAEYRKGLTNPLLTQEES</sequence>
<dbReference type="HOGENOM" id="CLU_3245476_0_0_2"/>
<organism evidence="1 2">
    <name type="scientific">Nitrososphaera gargensis (strain Ga9.2)</name>
    <dbReference type="NCBI Taxonomy" id="1237085"/>
    <lineage>
        <taxon>Archaea</taxon>
        <taxon>Nitrososphaerota</taxon>
        <taxon>Nitrososphaeria</taxon>
        <taxon>Nitrososphaerales</taxon>
        <taxon>Nitrososphaeraceae</taxon>
        <taxon>Nitrososphaera</taxon>
    </lineage>
</organism>
<dbReference type="Proteomes" id="UP000008037">
    <property type="component" value="Chromosome"/>
</dbReference>
<dbReference type="BioCyc" id="CNIT1237085:G1324-987-MONOMER"/>
<evidence type="ECO:0000313" key="2">
    <source>
        <dbReference type="Proteomes" id="UP000008037"/>
    </source>
</evidence>
<keyword evidence="2" id="KW-1185">Reference proteome</keyword>
<evidence type="ECO:0000313" key="1">
    <source>
        <dbReference type="EMBL" id="AFU57931.1"/>
    </source>
</evidence>
<gene>
    <name evidence="1" type="ordered locus">Ngar_c09890</name>
</gene>
<dbReference type="AlphaFoldDB" id="K0I9B8"/>
<protein>
    <submittedName>
        <fullName evidence="1">Uncharacterized protein</fullName>
    </submittedName>
</protein>
<dbReference type="STRING" id="1237085.Ngar_c09890"/>
<proteinExistence type="predicted"/>
<accession>K0I9B8</accession>
<dbReference type="KEGG" id="nga:Ngar_c09890"/>